<dbReference type="Proteomes" id="UP000053820">
    <property type="component" value="Unassembled WGS sequence"/>
</dbReference>
<proteinExistence type="predicted"/>
<reference evidence="1 2" key="1">
    <citation type="submission" date="2014-04" db="EMBL/GenBank/DDBJ databases">
        <title>Evolutionary Origins and Diversification of the Mycorrhizal Mutualists.</title>
        <authorList>
            <consortium name="DOE Joint Genome Institute"/>
            <consortium name="Mycorrhizal Genomics Consortium"/>
            <person name="Kohler A."/>
            <person name="Kuo A."/>
            <person name="Nagy L.G."/>
            <person name="Floudas D."/>
            <person name="Copeland A."/>
            <person name="Barry K.W."/>
            <person name="Cichocki N."/>
            <person name="Veneault-Fourrey C."/>
            <person name="LaButti K."/>
            <person name="Lindquist E.A."/>
            <person name="Lipzen A."/>
            <person name="Lundell T."/>
            <person name="Morin E."/>
            <person name="Murat C."/>
            <person name="Riley R."/>
            <person name="Ohm R."/>
            <person name="Sun H."/>
            <person name="Tunlid A."/>
            <person name="Henrissat B."/>
            <person name="Grigoriev I.V."/>
            <person name="Hibbett D.S."/>
            <person name="Martin F."/>
        </authorList>
    </citation>
    <scope>NUCLEOTIDE SEQUENCE [LARGE SCALE GENOMIC DNA]</scope>
    <source>
        <strain evidence="1 2">MD-312</strain>
    </source>
</reference>
<gene>
    <name evidence="1" type="ORF">HYDPIDRAFT_189578</name>
</gene>
<dbReference type="EMBL" id="KN839862">
    <property type="protein sequence ID" value="KIJ61480.1"/>
    <property type="molecule type" value="Genomic_DNA"/>
</dbReference>
<evidence type="ECO:0000313" key="1">
    <source>
        <dbReference type="EMBL" id="KIJ61480.1"/>
    </source>
</evidence>
<organism evidence="1 2">
    <name type="scientific">Hydnomerulius pinastri MD-312</name>
    <dbReference type="NCBI Taxonomy" id="994086"/>
    <lineage>
        <taxon>Eukaryota</taxon>
        <taxon>Fungi</taxon>
        <taxon>Dikarya</taxon>
        <taxon>Basidiomycota</taxon>
        <taxon>Agaricomycotina</taxon>
        <taxon>Agaricomycetes</taxon>
        <taxon>Agaricomycetidae</taxon>
        <taxon>Boletales</taxon>
        <taxon>Boletales incertae sedis</taxon>
        <taxon>Leucogyrophana</taxon>
    </lineage>
</organism>
<dbReference type="AlphaFoldDB" id="A0A0C9VTY5"/>
<accession>A0A0C9VTY5</accession>
<name>A0A0C9VTY5_9AGAM</name>
<keyword evidence="2" id="KW-1185">Reference proteome</keyword>
<evidence type="ECO:0000313" key="2">
    <source>
        <dbReference type="Proteomes" id="UP000053820"/>
    </source>
</evidence>
<sequence length="320" mass="35554">MSTGVTFQASSVQNDSLRYRTTCGNVLLSAVFSNPPHYQHEARDVPLWTISTPTSLQAYYRCGISKHDGDTLPVVFIGARIRDSDRFPLIIPRTGCAEQSKSRNTLRVLPRYLRARTIEEGRERASFSNHRKKALFAKHIIPCLILAQQSSYVHGFLHRRVIIPDGPAQPVNQIGVDECPVALEDISGATPEDDVRAQTPVNLNCVGEVQLDPRMESSLNLWLSGSVLAFANLSSPNAEVLSRSKVGLRWRDERTSFGRPFQREELGGSAGNAVRSLRGFNYQGFNGQPSSSHYELIVLVFLQGKLSGAFGARDWSTWEP</sequence>
<protein>
    <submittedName>
        <fullName evidence="1">Uncharacterized protein</fullName>
    </submittedName>
</protein>
<dbReference type="HOGENOM" id="CLU_868954_0_0_1"/>